<accession>A0A8H3F407</accession>
<feature type="compositionally biased region" description="Low complexity" evidence="1">
    <location>
        <begin position="120"/>
        <end position="133"/>
    </location>
</feature>
<feature type="region of interest" description="Disordered" evidence="1">
    <location>
        <begin position="1"/>
        <end position="26"/>
    </location>
</feature>
<evidence type="ECO:0000256" key="1">
    <source>
        <dbReference type="SAM" id="MobiDB-lite"/>
    </source>
</evidence>
<organism evidence="2 3">
    <name type="scientific">Gomphillus americanus</name>
    <dbReference type="NCBI Taxonomy" id="1940652"/>
    <lineage>
        <taxon>Eukaryota</taxon>
        <taxon>Fungi</taxon>
        <taxon>Dikarya</taxon>
        <taxon>Ascomycota</taxon>
        <taxon>Pezizomycotina</taxon>
        <taxon>Lecanoromycetes</taxon>
        <taxon>OSLEUM clade</taxon>
        <taxon>Ostropomycetidae</taxon>
        <taxon>Ostropales</taxon>
        <taxon>Graphidaceae</taxon>
        <taxon>Gomphilloideae</taxon>
        <taxon>Gomphillus</taxon>
    </lineage>
</organism>
<feature type="region of interest" description="Disordered" evidence="1">
    <location>
        <begin position="77"/>
        <end position="184"/>
    </location>
</feature>
<dbReference type="AlphaFoldDB" id="A0A8H3F407"/>
<name>A0A8H3F407_9LECA</name>
<keyword evidence="3" id="KW-1185">Reference proteome</keyword>
<protein>
    <submittedName>
        <fullName evidence="2">Uncharacterized protein</fullName>
    </submittedName>
</protein>
<dbReference type="Proteomes" id="UP000664169">
    <property type="component" value="Unassembled WGS sequence"/>
</dbReference>
<feature type="compositionally biased region" description="Polar residues" evidence="1">
    <location>
        <begin position="134"/>
        <end position="143"/>
    </location>
</feature>
<evidence type="ECO:0000313" key="3">
    <source>
        <dbReference type="Proteomes" id="UP000664169"/>
    </source>
</evidence>
<dbReference type="EMBL" id="CAJPDQ010000011">
    <property type="protein sequence ID" value="CAF9916770.1"/>
    <property type="molecule type" value="Genomic_DNA"/>
</dbReference>
<gene>
    <name evidence="2" type="ORF">GOMPHAMPRED_001101</name>
</gene>
<comment type="caution">
    <text evidence="2">The sequence shown here is derived from an EMBL/GenBank/DDBJ whole genome shotgun (WGS) entry which is preliminary data.</text>
</comment>
<evidence type="ECO:0000313" key="2">
    <source>
        <dbReference type="EMBL" id="CAF9916770.1"/>
    </source>
</evidence>
<proteinExistence type="predicted"/>
<sequence>MPDQSSMPSAPMYAQIKAARHRPSPKGEQRLWLYQCAVKSCSKGEMKIAGTSRPKGRDVPSCNHCGGKMHWKGTERDPAAHPGALPTHDGLASPLPGGSLIQPGAVRPIGGDMSSSHVISQQQQLHPHPSHSSFTPVQHNSMAPINALHIQDDPRLTPSTAGSTMNSTSASSAADPRGGRPWEL</sequence>
<reference evidence="2" key="1">
    <citation type="submission" date="2021-03" db="EMBL/GenBank/DDBJ databases">
        <authorList>
            <person name="Tagirdzhanova G."/>
        </authorList>
    </citation>
    <scope>NUCLEOTIDE SEQUENCE</scope>
</reference>
<feature type="compositionally biased region" description="Low complexity" evidence="1">
    <location>
        <begin position="159"/>
        <end position="174"/>
    </location>
</feature>